<comment type="function">
    <text evidence="11">Participates in chain elongation of fatty acids. Catalyzes the reduction of trans-2-enoyl-CoAs of varying chain lengths from 6:1 to 16:1, having maximum activity with 10:1 CoA. Has no 2,4-dienoyl-CoA reductase activity.</text>
</comment>
<accession>C5MCT7</accession>
<evidence type="ECO:0000256" key="2">
    <source>
        <dbReference type="ARBA" id="ARBA00005189"/>
    </source>
</evidence>
<evidence type="ECO:0000256" key="9">
    <source>
        <dbReference type="ARBA" id="ARBA00023140"/>
    </source>
</evidence>
<evidence type="ECO:0000313" key="21">
    <source>
        <dbReference type="EMBL" id="EER32367.1"/>
    </source>
</evidence>
<comment type="pathway">
    <text evidence="2">Lipid metabolism.</text>
</comment>
<dbReference type="PANTHER" id="PTHR24317:SF7">
    <property type="entry name" value="PEROXISOMAL TRANS-2-ENOYL-COA REDUCTASE"/>
    <property type="match status" value="1"/>
</dbReference>
<keyword evidence="22" id="KW-1185">Reference proteome</keyword>
<dbReference type="PRINTS" id="PR00080">
    <property type="entry name" value="SDRFAMILY"/>
</dbReference>
<evidence type="ECO:0000256" key="1">
    <source>
        <dbReference type="ARBA" id="ARBA00004275"/>
    </source>
</evidence>
<dbReference type="InterPro" id="IPR052388">
    <property type="entry name" value="Peroxisomal_t2-enoyl-CoA_red"/>
</dbReference>
<evidence type="ECO:0000256" key="18">
    <source>
        <dbReference type="ARBA" id="ARBA00049251"/>
    </source>
</evidence>
<evidence type="ECO:0000256" key="10">
    <source>
        <dbReference type="ARBA" id="ARBA00023160"/>
    </source>
</evidence>
<keyword evidence="5" id="KW-0276">Fatty acid metabolism</keyword>
<comment type="subcellular location">
    <subcellularLocation>
        <location evidence="1">Peroxisome</location>
    </subcellularLocation>
</comment>
<evidence type="ECO:0000256" key="17">
    <source>
        <dbReference type="ARBA" id="ARBA00049108"/>
    </source>
</evidence>
<protein>
    <recommendedName>
        <fullName evidence="14">Peroxisomal trans-2-enoyl-CoA reductase</fullName>
        <ecNumber evidence="13">1.3.1.38</ecNumber>
    </recommendedName>
</protein>
<dbReference type="GO" id="GO:0005777">
    <property type="term" value="C:peroxisome"/>
    <property type="evidence" value="ECO:0007669"/>
    <property type="project" value="UniProtKB-SubCell"/>
</dbReference>
<dbReference type="eggNOG" id="KOG1200">
    <property type="taxonomic scope" value="Eukaryota"/>
</dbReference>
<organism evidence="21 22">
    <name type="scientific">Candida tropicalis (strain ATCC MYA-3404 / T1)</name>
    <name type="common">Yeast</name>
    <dbReference type="NCBI Taxonomy" id="294747"/>
    <lineage>
        <taxon>Eukaryota</taxon>
        <taxon>Fungi</taxon>
        <taxon>Dikarya</taxon>
        <taxon>Ascomycota</taxon>
        <taxon>Saccharomycotina</taxon>
        <taxon>Pichiomycetes</taxon>
        <taxon>Debaryomycetaceae</taxon>
        <taxon>Candida/Lodderomyces clade</taxon>
        <taxon>Candida</taxon>
    </lineage>
</organism>
<comment type="catalytic activity">
    <reaction evidence="15">
        <text>(2E)-dodecenoyl-CoA + NADPH + H(+) = dodecanoyl-CoA + NADP(+)</text>
        <dbReference type="Rhea" id="RHEA:44964"/>
        <dbReference type="ChEBI" id="CHEBI:15378"/>
        <dbReference type="ChEBI" id="CHEBI:57330"/>
        <dbReference type="ChEBI" id="CHEBI:57375"/>
        <dbReference type="ChEBI" id="CHEBI:57783"/>
        <dbReference type="ChEBI" id="CHEBI:58349"/>
    </reaction>
    <physiologicalReaction direction="left-to-right" evidence="15">
        <dbReference type="Rhea" id="RHEA:44965"/>
    </physiologicalReaction>
</comment>
<evidence type="ECO:0000256" key="14">
    <source>
        <dbReference type="ARBA" id="ARBA00041063"/>
    </source>
</evidence>
<dbReference type="Pfam" id="PF13561">
    <property type="entry name" value="adh_short_C2"/>
    <property type="match status" value="1"/>
</dbReference>
<dbReference type="HOGENOM" id="CLU_010194_2_10_1"/>
<dbReference type="RefSeq" id="XP_002549741.1">
    <property type="nucleotide sequence ID" value="XM_002549695.1"/>
</dbReference>
<evidence type="ECO:0000256" key="16">
    <source>
        <dbReference type="ARBA" id="ARBA00048686"/>
    </source>
</evidence>
<evidence type="ECO:0000256" key="3">
    <source>
        <dbReference type="ARBA" id="ARBA00022516"/>
    </source>
</evidence>
<evidence type="ECO:0000256" key="19">
    <source>
        <dbReference type="ARBA" id="ARBA00049386"/>
    </source>
</evidence>
<dbReference type="CDD" id="cd05233">
    <property type="entry name" value="SDR_c"/>
    <property type="match status" value="1"/>
</dbReference>
<sequence>MYYNFANKVAIVTGGISGIGLSTTIKLLRSGAKVVIGDYKHESEIDTTLNYLEDEVPENHNFKFLRTDVSSYQDNINLVDFTLDQYKDLDYAVANAASSEKLIPGADDSFESFAKSIDVNLNSVFSLNQLAINYWEEFNRTGSIVNVSSILGIVGTNCLASHCAAKGGVNLLTKALALDYAKKGIRINSVCPGYIHTPLLENSNLDVDELIEKHPIGRLGKPNEIANAIAFLLSDEASFITGTSLVVDGGYTAQ</sequence>
<dbReference type="SMR" id="C5MCT7"/>
<evidence type="ECO:0000256" key="11">
    <source>
        <dbReference type="ARBA" id="ARBA00037124"/>
    </source>
</evidence>
<keyword evidence="8" id="KW-0443">Lipid metabolism</keyword>
<dbReference type="PRINTS" id="PR00081">
    <property type="entry name" value="GDHRDH"/>
</dbReference>
<comment type="catalytic activity">
    <reaction evidence="20">
        <text>(2E)-octenoyl-CoA + NADPH + H(+) = octanoyl-CoA + NADP(+)</text>
        <dbReference type="Rhea" id="RHEA:44952"/>
        <dbReference type="ChEBI" id="CHEBI:15378"/>
        <dbReference type="ChEBI" id="CHEBI:57386"/>
        <dbReference type="ChEBI" id="CHEBI:57783"/>
        <dbReference type="ChEBI" id="CHEBI:58349"/>
        <dbReference type="ChEBI" id="CHEBI:62242"/>
    </reaction>
    <physiologicalReaction direction="left-to-right" evidence="20">
        <dbReference type="Rhea" id="RHEA:44953"/>
    </physiologicalReaction>
</comment>
<dbReference type="VEuPathDB" id="FungiDB:CTRG_04038"/>
<evidence type="ECO:0000256" key="8">
    <source>
        <dbReference type="ARBA" id="ARBA00023098"/>
    </source>
</evidence>
<proteinExistence type="predicted"/>
<comment type="catalytic activity">
    <reaction evidence="19">
        <text>(2E)-decenoyl-CoA + NADPH + H(+) = decanoyl-CoA + NADP(+)</text>
        <dbReference type="Rhea" id="RHEA:44960"/>
        <dbReference type="ChEBI" id="CHEBI:15378"/>
        <dbReference type="ChEBI" id="CHEBI:57783"/>
        <dbReference type="ChEBI" id="CHEBI:58349"/>
        <dbReference type="ChEBI" id="CHEBI:61406"/>
        <dbReference type="ChEBI" id="CHEBI:61430"/>
    </reaction>
    <physiologicalReaction direction="left-to-right" evidence="19">
        <dbReference type="Rhea" id="RHEA:44961"/>
    </physiologicalReaction>
</comment>
<dbReference type="OrthoDB" id="47007at2759"/>
<comment type="subunit">
    <text evidence="12">Interacts with PEX5, probably required to target it into peroxisomes.</text>
</comment>
<dbReference type="EC" id="1.3.1.38" evidence="13"/>
<keyword evidence="4" id="KW-0597">Phosphoprotein</keyword>
<dbReference type="EMBL" id="GG692399">
    <property type="protein sequence ID" value="EER32367.1"/>
    <property type="molecule type" value="Genomic_DNA"/>
</dbReference>
<keyword evidence="3" id="KW-0444">Lipid biosynthesis</keyword>
<dbReference type="AlphaFoldDB" id="C5MCT7"/>
<dbReference type="InterPro" id="IPR036291">
    <property type="entry name" value="NAD(P)-bd_dom_sf"/>
</dbReference>
<evidence type="ECO:0000313" key="22">
    <source>
        <dbReference type="Proteomes" id="UP000002037"/>
    </source>
</evidence>
<dbReference type="Proteomes" id="UP000002037">
    <property type="component" value="Unassembled WGS sequence"/>
</dbReference>
<keyword evidence="7" id="KW-0560">Oxidoreductase</keyword>
<evidence type="ECO:0000256" key="4">
    <source>
        <dbReference type="ARBA" id="ARBA00022553"/>
    </source>
</evidence>
<name>C5MCT7_CANTT</name>
<dbReference type="SUPFAM" id="SSF51735">
    <property type="entry name" value="NAD(P)-binding Rossmann-fold domains"/>
    <property type="match status" value="1"/>
</dbReference>
<evidence type="ECO:0000256" key="20">
    <source>
        <dbReference type="ARBA" id="ARBA00049559"/>
    </source>
</evidence>
<comment type="catalytic activity">
    <reaction evidence="17">
        <text>(2E)-hexenoyl-CoA + NADPH + H(+) = hexanoyl-CoA + NADP(+)</text>
        <dbReference type="Rhea" id="RHEA:44956"/>
        <dbReference type="ChEBI" id="CHEBI:15378"/>
        <dbReference type="ChEBI" id="CHEBI:57783"/>
        <dbReference type="ChEBI" id="CHEBI:58349"/>
        <dbReference type="ChEBI" id="CHEBI:62077"/>
        <dbReference type="ChEBI" id="CHEBI:62620"/>
    </reaction>
    <physiologicalReaction direction="left-to-right" evidence="17">
        <dbReference type="Rhea" id="RHEA:44957"/>
    </physiologicalReaction>
</comment>
<comment type="catalytic activity">
    <reaction evidence="16">
        <text>(2E)-tetradecenoyl-CoA + NADPH + H(+) = tetradecanoyl-CoA + NADP(+)</text>
        <dbReference type="Rhea" id="RHEA:44968"/>
        <dbReference type="ChEBI" id="CHEBI:15378"/>
        <dbReference type="ChEBI" id="CHEBI:57385"/>
        <dbReference type="ChEBI" id="CHEBI:57783"/>
        <dbReference type="ChEBI" id="CHEBI:58349"/>
        <dbReference type="ChEBI" id="CHEBI:61405"/>
    </reaction>
    <physiologicalReaction direction="left-to-right" evidence="16">
        <dbReference type="Rhea" id="RHEA:44969"/>
    </physiologicalReaction>
</comment>
<dbReference type="GO" id="GO:0006633">
    <property type="term" value="P:fatty acid biosynthetic process"/>
    <property type="evidence" value="ECO:0007669"/>
    <property type="project" value="UniProtKB-KW"/>
</dbReference>
<dbReference type="STRING" id="294747.C5MCT7"/>
<evidence type="ECO:0000256" key="5">
    <source>
        <dbReference type="ARBA" id="ARBA00022832"/>
    </source>
</evidence>
<evidence type="ECO:0000256" key="7">
    <source>
        <dbReference type="ARBA" id="ARBA00023002"/>
    </source>
</evidence>
<dbReference type="KEGG" id="ctp:CTRG_04038"/>
<evidence type="ECO:0000256" key="15">
    <source>
        <dbReference type="ARBA" id="ARBA00047570"/>
    </source>
</evidence>
<gene>
    <name evidence="21" type="ORF">CTRG_04038</name>
</gene>
<dbReference type="InterPro" id="IPR002347">
    <property type="entry name" value="SDR_fam"/>
</dbReference>
<reference evidence="21 22" key="1">
    <citation type="journal article" date="2009" name="Nature">
        <title>Evolution of pathogenicity and sexual reproduction in eight Candida genomes.</title>
        <authorList>
            <person name="Butler G."/>
            <person name="Rasmussen M.D."/>
            <person name="Lin M.F."/>
            <person name="Santos M.A."/>
            <person name="Sakthikumar S."/>
            <person name="Munro C.A."/>
            <person name="Rheinbay E."/>
            <person name="Grabherr M."/>
            <person name="Forche A."/>
            <person name="Reedy J.L."/>
            <person name="Agrafioti I."/>
            <person name="Arnaud M.B."/>
            <person name="Bates S."/>
            <person name="Brown A.J."/>
            <person name="Brunke S."/>
            <person name="Costanzo M.C."/>
            <person name="Fitzpatrick D.A."/>
            <person name="de Groot P.W."/>
            <person name="Harris D."/>
            <person name="Hoyer L.L."/>
            <person name="Hube B."/>
            <person name="Klis F.M."/>
            <person name="Kodira C."/>
            <person name="Lennard N."/>
            <person name="Logue M.E."/>
            <person name="Martin R."/>
            <person name="Neiman A.M."/>
            <person name="Nikolaou E."/>
            <person name="Quail M.A."/>
            <person name="Quinn J."/>
            <person name="Santos M.C."/>
            <person name="Schmitzberger F.F."/>
            <person name="Sherlock G."/>
            <person name="Shah P."/>
            <person name="Silverstein K.A."/>
            <person name="Skrzypek M.S."/>
            <person name="Soll D."/>
            <person name="Staggs R."/>
            <person name="Stansfield I."/>
            <person name="Stumpf M.P."/>
            <person name="Sudbery P.E."/>
            <person name="Srikantha T."/>
            <person name="Zeng Q."/>
            <person name="Berman J."/>
            <person name="Berriman M."/>
            <person name="Heitman J."/>
            <person name="Gow N.A."/>
            <person name="Lorenz M.C."/>
            <person name="Birren B.W."/>
            <person name="Kellis M."/>
            <person name="Cuomo C.A."/>
        </authorList>
    </citation>
    <scope>NUCLEOTIDE SEQUENCE [LARGE SCALE GENOMIC DNA]</scope>
    <source>
        <strain evidence="22">ATCC MYA-3404 / T1</strain>
    </source>
</reference>
<keyword evidence="9" id="KW-0576">Peroxisome</keyword>
<dbReference type="PANTHER" id="PTHR24317">
    <property type="entry name" value="PEROXISOMAL TRANS-2-ENOYL-COA REDUCTASE"/>
    <property type="match status" value="1"/>
</dbReference>
<dbReference type="GO" id="GO:0019166">
    <property type="term" value="F:trans-2-enoyl-CoA reductase (NADPH) activity"/>
    <property type="evidence" value="ECO:0007669"/>
    <property type="project" value="UniProtKB-EC"/>
</dbReference>
<keyword evidence="6" id="KW-0521">NADP</keyword>
<evidence type="ECO:0000256" key="13">
    <source>
        <dbReference type="ARBA" id="ARBA00038849"/>
    </source>
</evidence>
<dbReference type="Gene3D" id="3.40.50.720">
    <property type="entry name" value="NAD(P)-binding Rossmann-like Domain"/>
    <property type="match status" value="1"/>
</dbReference>
<evidence type="ECO:0000256" key="6">
    <source>
        <dbReference type="ARBA" id="ARBA00022857"/>
    </source>
</evidence>
<dbReference type="FunFam" id="3.40.50.720:FF:000084">
    <property type="entry name" value="Short-chain dehydrogenase reductase"/>
    <property type="match status" value="1"/>
</dbReference>
<dbReference type="GeneID" id="8297016"/>
<dbReference type="GO" id="GO:0033306">
    <property type="term" value="P:phytol metabolic process"/>
    <property type="evidence" value="ECO:0007669"/>
    <property type="project" value="TreeGrafter"/>
</dbReference>
<evidence type="ECO:0000256" key="12">
    <source>
        <dbReference type="ARBA" id="ARBA00038622"/>
    </source>
</evidence>
<comment type="catalytic activity">
    <reaction evidence="18">
        <text>a (2E)-enoyl-CoA + NADPH + H(+) = a 2,3-saturated acyl-CoA + NADP(+)</text>
        <dbReference type="Rhea" id="RHEA:33763"/>
        <dbReference type="ChEBI" id="CHEBI:15378"/>
        <dbReference type="ChEBI" id="CHEBI:57783"/>
        <dbReference type="ChEBI" id="CHEBI:58349"/>
        <dbReference type="ChEBI" id="CHEBI:58856"/>
        <dbReference type="ChEBI" id="CHEBI:65111"/>
        <dbReference type="EC" id="1.3.1.38"/>
    </reaction>
    <physiologicalReaction direction="left-to-right" evidence="18">
        <dbReference type="Rhea" id="RHEA:33764"/>
    </physiologicalReaction>
</comment>
<keyword evidence="10" id="KW-0275">Fatty acid biosynthesis</keyword>